<accession>A0A8X7QCS9</accession>
<dbReference type="EMBL" id="JAAMPC010000013">
    <property type="protein sequence ID" value="KAG2267830.1"/>
    <property type="molecule type" value="Genomic_DNA"/>
</dbReference>
<proteinExistence type="predicted"/>
<evidence type="ECO:0000313" key="2">
    <source>
        <dbReference type="EMBL" id="KAG2267830.1"/>
    </source>
</evidence>
<gene>
    <name evidence="2" type="ORF">Bca52824_062385</name>
</gene>
<organism evidence="2 3">
    <name type="scientific">Brassica carinata</name>
    <name type="common">Ethiopian mustard</name>
    <name type="synonym">Abyssinian cabbage</name>
    <dbReference type="NCBI Taxonomy" id="52824"/>
    <lineage>
        <taxon>Eukaryota</taxon>
        <taxon>Viridiplantae</taxon>
        <taxon>Streptophyta</taxon>
        <taxon>Embryophyta</taxon>
        <taxon>Tracheophyta</taxon>
        <taxon>Spermatophyta</taxon>
        <taxon>Magnoliopsida</taxon>
        <taxon>eudicotyledons</taxon>
        <taxon>Gunneridae</taxon>
        <taxon>Pentapetalae</taxon>
        <taxon>rosids</taxon>
        <taxon>malvids</taxon>
        <taxon>Brassicales</taxon>
        <taxon>Brassicaceae</taxon>
        <taxon>Brassiceae</taxon>
        <taxon>Brassica</taxon>
    </lineage>
</organism>
<reference evidence="2 3" key="1">
    <citation type="submission" date="2020-02" db="EMBL/GenBank/DDBJ databases">
        <authorList>
            <person name="Ma Q."/>
            <person name="Huang Y."/>
            <person name="Song X."/>
            <person name="Pei D."/>
        </authorList>
    </citation>
    <scope>NUCLEOTIDE SEQUENCE [LARGE SCALE GENOMIC DNA]</scope>
    <source>
        <strain evidence="2">Sxm20200214</strain>
        <tissue evidence="2">Leaf</tissue>
    </source>
</reference>
<feature type="region of interest" description="Disordered" evidence="1">
    <location>
        <begin position="1"/>
        <end position="21"/>
    </location>
</feature>
<sequence>MASKSNYPRLHCCGESKPAEQPSSVYLQHNASVRGVLRPLTPVPKRRPGSQQILAGAIVIGARRLINPPVMSVGRARGCKSRRTSIAKSAIDKLRSHINRDKL</sequence>
<dbReference type="Proteomes" id="UP000886595">
    <property type="component" value="Unassembled WGS sequence"/>
</dbReference>
<evidence type="ECO:0000256" key="1">
    <source>
        <dbReference type="SAM" id="MobiDB-lite"/>
    </source>
</evidence>
<comment type="caution">
    <text evidence="2">The sequence shown here is derived from an EMBL/GenBank/DDBJ whole genome shotgun (WGS) entry which is preliminary data.</text>
</comment>
<dbReference type="AlphaFoldDB" id="A0A8X7QCS9"/>
<protein>
    <submittedName>
        <fullName evidence="2">Uncharacterized protein</fullName>
    </submittedName>
</protein>
<name>A0A8X7QCS9_BRACI</name>
<evidence type="ECO:0000313" key="3">
    <source>
        <dbReference type="Proteomes" id="UP000886595"/>
    </source>
</evidence>
<keyword evidence="3" id="KW-1185">Reference proteome</keyword>